<dbReference type="SMART" id="SM00636">
    <property type="entry name" value="Glyco_18"/>
    <property type="match status" value="1"/>
</dbReference>
<keyword evidence="3" id="KW-0378">Hydrolase</keyword>
<dbReference type="InParanoid" id="F4RE69"/>
<dbReference type="STRING" id="747676.F4RE69"/>
<dbReference type="OrthoDB" id="73875at2759"/>
<dbReference type="HOGENOM" id="CLU_002833_6_3_1"/>
<dbReference type="GeneID" id="18922209"/>
<dbReference type="InterPro" id="IPR011583">
    <property type="entry name" value="Chitinase_II/V-like_cat"/>
</dbReference>
<dbReference type="PROSITE" id="PS51910">
    <property type="entry name" value="GH18_2"/>
    <property type="match status" value="1"/>
</dbReference>
<dbReference type="eggNOG" id="KOG2806">
    <property type="taxonomic scope" value="Eukaryota"/>
</dbReference>
<feature type="chain" id="PRO_5003315091" evidence="1">
    <location>
        <begin position="30"/>
        <end position="522"/>
    </location>
</feature>
<dbReference type="PANTHER" id="PTHR11177:SF317">
    <property type="entry name" value="CHITINASE 12-RELATED"/>
    <property type="match status" value="1"/>
</dbReference>
<evidence type="ECO:0000256" key="1">
    <source>
        <dbReference type="SAM" id="SignalP"/>
    </source>
</evidence>
<dbReference type="GO" id="GO:0005975">
    <property type="term" value="P:carbohydrate metabolic process"/>
    <property type="evidence" value="ECO:0007669"/>
    <property type="project" value="InterPro"/>
</dbReference>
<dbReference type="InterPro" id="IPR050314">
    <property type="entry name" value="Glycosyl_Hydrlase_18"/>
</dbReference>
<dbReference type="AlphaFoldDB" id="F4RE69"/>
<dbReference type="EMBL" id="GL883098">
    <property type="protein sequence ID" value="EGG09040.1"/>
    <property type="molecule type" value="Genomic_DNA"/>
</dbReference>
<sequence>MKKMKVMKVISFLFQLSIPNLLLSSFSKAEEVQESTNIANNEILRIENPTNLANNENFRFESTTIVTTEVEITYTSDSSGFNPDEPCDCDSTTQTSVYASEFEKKCPGSKLGTRVVGYYAAYNDELQSIASIPFKNYTDLLFFTVSPLQNGTFDFDGPKSVWAKKAKEFVKRSKENCVRPILGTGGWNGSRFFSKLLSTPEKRKVYAENLMKLIDEFGFEGFDFSWIYPGKQGVGCNSISPNDLTNFSEFLALIKTGGKQPWISISGYIGGIAGPPGKDEKTIIAYKKIVASVDYVILMTYDVYGSWSDTTGPSAPLYDECNDADNKFSVQSAVKLYLSLSFQPKQLIISIANFGHGWKLKSNVIKGTKFPNGATSYIYQKHTKAIIPGGPSDSKPGGLDICGKPTNHTGTFQIKELLKLGMLSRDLSHGTGGFDRGFDQCSGVPYIISRAKKILITYDDVDSVKLKMKFILSSKLGGIAFFDTNGAIPEMIIAAKVLVENSNNPIGVENKTSNPSVKHLNT</sequence>
<dbReference type="Pfam" id="PF00704">
    <property type="entry name" value="Glyco_hydro_18"/>
    <property type="match status" value="1"/>
</dbReference>
<proteinExistence type="predicted"/>
<dbReference type="PANTHER" id="PTHR11177">
    <property type="entry name" value="CHITINASE"/>
    <property type="match status" value="1"/>
</dbReference>
<dbReference type="GO" id="GO:0004568">
    <property type="term" value="F:chitinase activity"/>
    <property type="evidence" value="ECO:0007669"/>
    <property type="project" value="TreeGrafter"/>
</dbReference>
<evidence type="ECO:0000313" key="4">
    <source>
        <dbReference type="Proteomes" id="UP000001072"/>
    </source>
</evidence>
<protein>
    <submittedName>
        <fullName evidence="3">Family 18 glycoside hydrolase</fullName>
    </submittedName>
</protein>
<dbReference type="GO" id="GO:0005576">
    <property type="term" value="C:extracellular region"/>
    <property type="evidence" value="ECO:0007669"/>
    <property type="project" value="TreeGrafter"/>
</dbReference>
<dbReference type="SUPFAM" id="SSF51445">
    <property type="entry name" value="(Trans)glycosidases"/>
    <property type="match status" value="1"/>
</dbReference>
<dbReference type="GO" id="GO:0008061">
    <property type="term" value="F:chitin binding"/>
    <property type="evidence" value="ECO:0007669"/>
    <property type="project" value="InterPro"/>
</dbReference>
<evidence type="ECO:0000313" key="3">
    <source>
        <dbReference type="EMBL" id="EGG09040.1"/>
    </source>
</evidence>
<dbReference type="SUPFAM" id="SSF54556">
    <property type="entry name" value="Chitinase insertion domain"/>
    <property type="match status" value="1"/>
</dbReference>
<dbReference type="InterPro" id="IPR029070">
    <property type="entry name" value="Chitinase_insertion_sf"/>
</dbReference>
<dbReference type="InterPro" id="IPR017853">
    <property type="entry name" value="GH"/>
</dbReference>
<dbReference type="Gene3D" id="3.20.20.80">
    <property type="entry name" value="Glycosidases"/>
    <property type="match status" value="1"/>
</dbReference>
<dbReference type="RefSeq" id="XP_007407400.1">
    <property type="nucleotide sequence ID" value="XM_007407338.1"/>
</dbReference>
<evidence type="ECO:0000259" key="2">
    <source>
        <dbReference type="PROSITE" id="PS51910"/>
    </source>
</evidence>
<keyword evidence="4" id="KW-1185">Reference proteome</keyword>
<name>F4RE69_MELLP</name>
<feature type="domain" description="GH18" evidence="2">
    <location>
        <begin position="113"/>
        <end position="502"/>
    </location>
</feature>
<dbReference type="Proteomes" id="UP000001072">
    <property type="component" value="Unassembled WGS sequence"/>
</dbReference>
<gene>
    <name evidence="3" type="ORF">MELLADRAFT_104278</name>
</gene>
<accession>F4RE69</accession>
<organism evidence="4">
    <name type="scientific">Melampsora larici-populina (strain 98AG31 / pathotype 3-4-7)</name>
    <name type="common">Poplar leaf rust fungus</name>
    <dbReference type="NCBI Taxonomy" id="747676"/>
    <lineage>
        <taxon>Eukaryota</taxon>
        <taxon>Fungi</taxon>
        <taxon>Dikarya</taxon>
        <taxon>Basidiomycota</taxon>
        <taxon>Pucciniomycotina</taxon>
        <taxon>Pucciniomycetes</taxon>
        <taxon>Pucciniales</taxon>
        <taxon>Melampsoraceae</taxon>
        <taxon>Melampsora</taxon>
    </lineage>
</organism>
<dbReference type="Gene3D" id="3.10.50.10">
    <property type="match status" value="1"/>
</dbReference>
<keyword evidence="1" id="KW-0732">Signal</keyword>
<dbReference type="InterPro" id="IPR001223">
    <property type="entry name" value="Glyco_hydro18_cat"/>
</dbReference>
<feature type="signal peptide" evidence="1">
    <location>
        <begin position="1"/>
        <end position="29"/>
    </location>
</feature>
<dbReference type="GO" id="GO:0006032">
    <property type="term" value="P:chitin catabolic process"/>
    <property type="evidence" value="ECO:0007669"/>
    <property type="project" value="TreeGrafter"/>
</dbReference>
<reference evidence="4" key="1">
    <citation type="journal article" date="2011" name="Proc. Natl. Acad. Sci. U.S.A.">
        <title>Obligate biotrophy features unraveled by the genomic analysis of rust fungi.</title>
        <authorList>
            <person name="Duplessis S."/>
            <person name="Cuomo C.A."/>
            <person name="Lin Y.-C."/>
            <person name="Aerts A."/>
            <person name="Tisserant E."/>
            <person name="Veneault-Fourrey C."/>
            <person name="Joly D.L."/>
            <person name="Hacquard S."/>
            <person name="Amselem J."/>
            <person name="Cantarel B.L."/>
            <person name="Chiu R."/>
            <person name="Coutinho P.M."/>
            <person name="Feau N."/>
            <person name="Field M."/>
            <person name="Frey P."/>
            <person name="Gelhaye E."/>
            <person name="Goldberg J."/>
            <person name="Grabherr M.G."/>
            <person name="Kodira C.D."/>
            <person name="Kohler A."/>
            <person name="Kuees U."/>
            <person name="Lindquist E.A."/>
            <person name="Lucas S.M."/>
            <person name="Mago R."/>
            <person name="Mauceli E."/>
            <person name="Morin E."/>
            <person name="Murat C."/>
            <person name="Pangilinan J.L."/>
            <person name="Park R."/>
            <person name="Pearson M."/>
            <person name="Quesneville H."/>
            <person name="Rouhier N."/>
            <person name="Sakthikumar S."/>
            <person name="Salamov A.A."/>
            <person name="Schmutz J."/>
            <person name="Selles B."/>
            <person name="Shapiro H."/>
            <person name="Tanguay P."/>
            <person name="Tuskan G.A."/>
            <person name="Henrissat B."/>
            <person name="Van de Peer Y."/>
            <person name="Rouze P."/>
            <person name="Ellis J.G."/>
            <person name="Dodds P.N."/>
            <person name="Schein J.E."/>
            <person name="Zhong S."/>
            <person name="Hamelin R.C."/>
            <person name="Grigoriev I.V."/>
            <person name="Szabo L.J."/>
            <person name="Martin F."/>
        </authorList>
    </citation>
    <scope>NUCLEOTIDE SEQUENCE [LARGE SCALE GENOMIC DNA]</scope>
    <source>
        <strain evidence="4">98AG31 / pathotype 3-4-7</strain>
    </source>
</reference>
<dbReference type="KEGG" id="mlr:MELLADRAFT_104278"/>
<dbReference type="VEuPathDB" id="FungiDB:MELLADRAFT_104278"/>